<gene>
    <name evidence="7" type="ORF">GPECTOR_71g556</name>
</gene>
<sequence>MDLCTTRSFASCFGGGIMCMDLDRTEDRFLLVGAADTTVALFDTHTGSEKAVSRMQPIFSLKRQSNPHAHKFMVSSVAWYPVDTGLFVSGSHDCLVKVWDTNALEVVANFQLPKKVTSVAMSHVAAAHCLVAAGCEDTAVRLCDPASGAVSHVFSGHRDPVWCVAWSASNEYEVLSGDGGGQIRAWDLRRAGCRAVLDQYTTQRPPARRDEAPPVFTSPPKKQRHGSKHRSAQALGMEPPADAALRLKDSALKAHSGAVTCVLPCPDGVHLLSAGTDGRMRLWDAQYRHNKLVGYEGTYNRALRARQLAVTDDSRVVFYPSGSSVNAYEVLTGHMLVSLQGAHRESINCCAYNPGMHELYTGSNDHTVRIWSVRPDDEDDADMEDGDGG</sequence>
<proteinExistence type="predicted"/>
<dbReference type="Pfam" id="PF00400">
    <property type="entry name" value="WD40"/>
    <property type="match status" value="4"/>
</dbReference>
<feature type="repeat" description="WD" evidence="5">
    <location>
        <begin position="154"/>
        <end position="189"/>
    </location>
</feature>
<dbReference type="AlphaFoldDB" id="A0A150G3V1"/>
<dbReference type="GO" id="GO:0043161">
    <property type="term" value="P:proteasome-mediated ubiquitin-dependent protein catabolic process"/>
    <property type="evidence" value="ECO:0007669"/>
    <property type="project" value="TreeGrafter"/>
</dbReference>
<dbReference type="EMBL" id="LSYV01000072">
    <property type="protein sequence ID" value="KXZ44195.1"/>
    <property type="molecule type" value="Genomic_DNA"/>
</dbReference>
<feature type="region of interest" description="Disordered" evidence="6">
    <location>
        <begin position="203"/>
        <end position="233"/>
    </location>
</feature>
<keyword evidence="1 5" id="KW-0853">WD repeat</keyword>
<dbReference type="GO" id="GO:0000209">
    <property type="term" value="P:protein polyubiquitination"/>
    <property type="evidence" value="ECO:0007669"/>
    <property type="project" value="TreeGrafter"/>
</dbReference>
<evidence type="ECO:0000256" key="1">
    <source>
        <dbReference type="ARBA" id="ARBA00022574"/>
    </source>
</evidence>
<evidence type="ECO:0000256" key="6">
    <source>
        <dbReference type="SAM" id="MobiDB-lite"/>
    </source>
</evidence>
<evidence type="ECO:0000256" key="2">
    <source>
        <dbReference type="ARBA" id="ARBA00022737"/>
    </source>
</evidence>
<feature type="repeat" description="WD" evidence="5">
    <location>
        <begin position="252"/>
        <end position="284"/>
    </location>
</feature>
<protein>
    <submittedName>
        <fullName evidence="7">Uncharacterized protein</fullName>
    </submittedName>
</protein>
<accession>A0A150G3V1</accession>
<dbReference type="GO" id="GO:0006283">
    <property type="term" value="P:transcription-coupled nucleotide-excision repair"/>
    <property type="evidence" value="ECO:0007669"/>
    <property type="project" value="InterPro"/>
</dbReference>
<dbReference type="Gene3D" id="2.130.10.10">
    <property type="entry name" value="YVTN repeat-like/Quinoprotein amine dehydrogenase"/>
    <property type="match status" value="1"/>
</dbReference>
<feature type="repeat" description="WD" evidence="5">
    <location>
        <begin position="67"/>
        <end position="109"/>
    </location>
</feature>
<comment type="caution">
    <text evidence="7">The sequence shown here is derived from an EMBL/GenBank/DDBJ whole genome shotgun (WGS) entry which is preliminary data.</text>
</comment>
<dbReference type="InterPro" id="IPR036322">
    <property type="entry name" value="WD40_repeat_dom_sf"/>
</dbReference>
<dbReference type="InterPro" id="IPR015943">
    <property type="entry name" value="WD40/YVTN_repeat-like_dom_sf"/>
</dbReference>
<keyword evidence="3" id="KW-0227">DNA damage</keyword>
<dbReference type="OrthoDB" id="361494at2759"/>
<keyword evidence="8" id="KW-1185">Reference proteome</keyword>
<keyword evidence="4" id="KW-0234">DNA repair</keyword>
<dbReference type="SMART" id="SM00320">
    <property type="entry name" value="WD40"/>
    <property type="match status" value="6"/>
</dbReference>
<dbReference type="GO" id="GO:0000109">
    <property type="term" value="C:nucleotide-excision repair complex"/>
    <property type="evidence" value="ECO:0007669"/>
    <property type="project" value="TreeGrafter"/>
</dbReference>
<dbReference type="GO" id="GO:0031464">
    <property type="term" value="C:Cul4A-RING E3 ubiquitin ligase complex"/>
    <property type="evidence" value="ECO:0007669"/>
    <property type="project" value="TreeGrafter"/>
</dbReference>
<evidence type="ECO:0000313" key="8">
    <source>
        <dbReference type="Proteomes" id="UP000075714"/>
    </source>
</evidence>
<reference evidence="8" key="1">
    <citation type="journal article" date="2016" name="Nat. Commun.">
        <title>The Gonium pectorale genome demonstrates co-option of cell cycle regulation during the evolution of multicellularity.</title>
        <authorList>
            <person name="Hanschen E.R."/>
            <person name="Marriage T.N."/>
            <person name="Ferris P.J."/>
            <person name="Hamaji T."/>
            <person name="Toyoda A."/>
            <person name="Fujiyama A."/>
            <person name="Neme R."/>
            <person name="Noguchi H."/>
            <person name="Minakuchi Y."/>
            <person name="Suzuki M."/>
            <person name="Kawai-Toyooka H."/>
            <person name="Smith D.R."/>
            <person name="Sparks H."/>
            <person name="Anderson J."/>
            <person name="Bakaric R."/>
            <person name="Luria V."/>
            <person name="Karger A."/>
            <person name="Kirschner M.W."/>
            <person name="Durand P.M."/>
            <person name="Michod R.E."/>
            <person name="Nozaki H."/>
            <person name="Olson B.J."/>
        </authorList>
    </citation>
    <scope>NUCLEOTIDE SEQUENCE [LARGE SCALE GENOMIC DNA]</scope>
    <source>
        <strain evidence="8">NIES-2863</strain>
    </source>
</reference>
<name>A0A150G3V1_GONPE</name>
<dbReference type="InterPro" id="IPR001680">
    <property type="entry name" value="WD40_rpt"/>
</dbReference>
<feature type="repeat" description="WD" evidence="5">
    <location>
        <begin position="340"/>
        <end position="381"/>
    </location>
</feature>
<evidence type="ECO:0000313" key="7">
    <source>
        <dbReference type="EMBL" id="KXZ44195.1"/>
    </source>
</evidence>
<dbReference type="PROSITE" id="PS50294">
    <property type="entry name" value="WD_REPEATS_REGION"/>
    <property type="match status" value="4"/>
</dbReference>
<dbReference type="SUPFAM" id="SSF50978">
    <property type="entry name" value="WD40 repeat-like"/>
    <property type="match status" value="1"/>
</dbReference>
<dbReference type="InterPro" id="IPR042238">
    <property type="entry name" value="Rad28/ERCC8/Ckn1/ATCSA-1"/>
</dbReference>
<dbReference type="PRINTS" id="PR00320">
    <property type="entry name" value="GPROTEINBRPT"/>
</dbReference>
<feature type="compositionally biased region" description="Basic residues" evidence="6">
    <location>
        <begin position="221"/>
        <end position="231"/>
    </location>
</feature>
<dbReference type="InterPro" id="IPR020472">
    <property type="entry name" value="WD40_PAC1"/>
</dbReference>
<dbReference type="STRING" id="33097.A0A150G3V1"/>
<organism evidence="7 8">
    <name type="scientific">Gonium pectorale</name>
    <name type="common">Green alga</name>
    <dbReference type="NCBI Taxonomy" id="33097"/>
    <lineage>
        <taxon>Eukaryota</taxon>
        <taxon>Viridiplantae</taxon>
        <taxon>Chlorophyta</taxon>
        <taxon>core chlorophytes</taxon>
        <taxon>Chlorophyceae</taxon>
        <taxon>CS clade</taxon>
        <taxon>Chlamydomonadales</taxon>
        <taxon>Volvocaceae</taxon>
        <taxon>Gonium</taxon>
    </lineage>
</organism>
<evidence type="ECO:0000256" key="3">
    <source>
        <dbReference type="ARBA" id="ARBA00022763"/>
    </source>
</evidence>
<keyword evidence="2" id="KW-0677">Repeat</keyword>
<dbReference type="PANTHER" id="PTHR46202:SF1">
    <property type="entry name" value="DNA EXCISION REPAIR PROTEIN ERCC-8"/>
    <property type="match status" value="1"/>
</dbReference>
<dbReference type="PANTHER" id="PTHR46202">
    <property type="entry name" value="DNA EXCISION REPAIR PROTEIN ERCC-8"/>
    <property type="match status" value="1"/>
</dbReference>
<dbReference type="Proteomes" id="UP000075714">
    <property type="component" value="Unassembled WGS sequence"/>
</dbReference>
<evidence type="ECO:0000256" key="4">
    <source>
        <dbReference type="ARBA" id="ARBA00023204"/>
    </source>
</evidence>
<dbReference type="PROSITE" id="PS50082">
    <property type="entry name" value="WD_REPEATS_2"/>
    <property type="match status" value="4"/>
</dbReference>
<evidence type="ECO:0000256" key="5">
    <source>
        <dbReference type="PROSITE-ProRule" id="PRU00221"/>
    </source>
</evidence>